<name>A0A830HSQ5_9CHLO</name>
<evidence type="ECO:0000259" key="2">
    <source>
        <dbReference type="Pfam" id="PF13649"/>
    </source>
</evidence>
<dbReference type="Pfam" id="PF13649">
    <property type="entry name" value="Methyltransf_25"/>
    <property type="match status" value="1"/>
</dbReference>
<accession>A0A830HSQ5</accession>
<sequence>MMLQQQQQQQKHQHEPTSRPSTSPALESSSGSRALRQHLQTSILPRALSPPLSRPKTTTTAPAKRLSSATLQKAAATIRAANSIAAGRPATAPVPARRKAKKASSAIGANAMANPLRYWDALAQKGWEEEVLSTIDSDKKQVLRSVINEYASAARQSASAESETVAFDFGAGSGRYLHSLAPAFDRVIAVDISPKLVDMMQALVGSNGWTHVQCGVEDLARPTLRGVYPRAHFGVCANVLLSPDTSHHTAIMQEVARRLVPGAALLVVAPSTEAALYIRQRLVDARLEKPMTPKAAADGIANGVFKRGGVRTKHWLREELELFARRCGFRLERIGKVEFGWASEVDDERLRKMGVPLSLNVPPHPWDHLAIFRRLADGTNGVEPKPEGLLSIRSDFEARGCLTSCMLSRGGDNEAAV</sequence>
<dbReference type="SUPFAM" id="SSF53335">
    <property type="entry name" value="S-adenosyl-L-methionine-dependent methyltransferases"/>
    <property type="match status" value="1"/>
</dbReference>
<dbReference type="AlphaFoldDB" id="A0A830HSQ5"/>
<evidence type="ECO:0000313" key="3">
    <source>
        <dbReference type="EMBL" id="GHP09703.1"/>
    </source>
</evidence>
<dbReference type="InterPro" id="IPR029063">
    <property type="entry name" value="SAM-dependent_MTases_sf"/>
</dbReference>
<comment type="caution">
    <text evidence="3">The sequence shown here is derived from an EMBL/GenBank/DDBJ whole genome shotgun (WGS) entry which is preliminary data.</text>
</comment>
<evidence type="ECO:0000256" key="1">
    <source>
        <dbReference type="SAM" id="MobiDB-lite"/>
    </source>
</evidence>
<protein>
    <recommendedName>
        <fullName evidence="2">Methyltransferase domain-containing protein</fullName>
    </recommendedName>
</protein>
<dbReference type="InterPro" id="IPR041698">
    <property type="entry name" value="Methyltransf_25"/>
</dbReference>
<feature type="compositionally biased region" description="Low complexity" evidence="1">
    <location>
        <begin position="44"/>
        <end position="55"/>
    </location>
</feature>
<feature type="compositionally biased region" description="Polar residues" evidence="1">
    <location>
        <begin position="18"/>
        <end position="43"/>
    </location>
</feature>
<dbReference type="OrthoDB" id="10027013at2759"/>
<feature type="region of interest" description="Disordered" evidence="1">
    <location>
        <begin position="1"/>
        <end position="70"/>
    </location>
</feature>
<dbReference type="Proteomes" id="UP000660262">
    <property type="component" value="Unassembled WGS sequence"/>
</dbReference>
<gene>
    <name evidence="3" type="ORF">PPROV_000843800</name>
</gene>
<feature type="domain" description="Methyltransferase" evidence="2">
    <location>
        <begin position="168"/>
        <end position="262"/>
    </location>
</feature>
<organism evidence="3 4">
    <name type="scientific">Pycnococcus provasolii</name>
    <dbReference type="NCBI Taxonomy" id="41880"/>
    <lineage>
        <taxon>Eukaryota</taxon>
        <taxon>Viridiplantae</taxon>
        <taxon>Chlorophyta</taxon>
        <taxon>Pseudoscourfieldiophyceae</taxon>
        <taxon>Pseudoscourfieldiales</taxon>
        <taxon>Pycnococcaceae</taxon>
        <taxon>Pycnococcus</taxon>
    </lineage>
</organism>
<keyword evidence="4" id="KW-1185">Reference proteome</keyword>
<proteinExistence type="predicted"/>
<dbReference type="CDD" id="cd02440">
    <property type="entry name" value="AdoMet_MTases"/>
    <property type="match status" value="1"/>
</dbReference>
<dbReference type="Gene3D" id="3.40.50.150">
    <property type="entry name" value="Vaccinia Virus protein VP39"/>
    <property type="match status" value="1"/>
</dbReference>
<reference evidence="3" key="1">
    <citation type="submission" date="2020-10" db="EMBL/GenBank/DDBJ databases">
        <title>Unveiling of a novel bifunctional photoreceptor, Dualchrome1, isolated from a cosmopolitan green alga.</title>
        <authorList>
            <person name="Suzuki S."/>
            <person name="Kawachi M."/>
        </authorList>
    </citation>
    <scope>NUCLEOTIDE SEQUENCE</scope>
    <source>
        <strain evidence="3">NIES 2893</strain>
    </source>
</reference>
<feature type="compositionally biased region" description="Polar residues" evidence="1">
    <location>
        <begin position="56"/>
        <end position="70"/>
    </location>
</feature>
<dbReference type="EMBL" id="BNJQ01000026">
    <property type="protein sequence ID" value="GHP09703.1"/>
    <property type="molecule type" value="Genomic_DNA"/>
</dbReference>
<evidence type="ECO:0000313" key="4">
    <source>
        <dbReference type="Proteomes" id="UP000660262"/>
    </source>
</evidence>
<feature type="compositionally biased region" description="Low complexity" evidence="1">
    <location>
        <begin position="1"/>
        <end position="10"/>
    </location>
</feature>